<name>A0A0F5K4D7_9BURK</name>
<dbReference type="Proteomes" id="UP000033618">
    <property type="component" value="Unassembled WGS sequence"/>
</dbReference>
<gene>
    <name evidence="1" type="ORF">WM40_03370</name>
</gene>
<evidence type="ECO:0000313" key="1">
    <source>
        <dbReference type="EMBL" id="KKB64996.1"/>
    </source>
</evidence>
<organism evidence="1 2">
    <name type="scientific">Robbsia andropogonis</name>
    <dbReference type="NCBI Taxonomy" id="28092"/>
    <lineage>
        <taxon>Bacteria</taxon>
        <taxon>Pseudomonadati</taxon>
        <taxon>Pseudomonadota</taxon>
        <taxon>Betaproteobacteria</taxon>
        <taxon>Burkholderiales</taxon>
        <taxon>Burkholderiaceae</taxon>
        <taxon>Robbsia</taxon>
    </lineage>
</organism>
<keyword evidence="2" id="KW-1185">Reference proteome</keyword>
<dbReference type="PATRIC" id="fig|28092.6.peg.803"/>
<dbReference type="EMBL" id="LAQU01000002">
    <property type="protein sequence ID" value="KKB64996.1"/>
    <property type="molecule type" value="Genomic_DNA"/>
</dbReference>
<reference evidence="1 2" key="1">
    <citation type="submission" date="2015-03" db="EMBL/GenBank/DDBJ databases">
        <title>Draft Genome Sequence of Burkholderia andropogonis type strain ICMP2807, isolated from Sorghum bicolor.</title>
        <authorList>
            <person name="Lopes-Santos L."/>
            <person name="Castro D.B."/>
            <person name="Ottoboni L.M."/>
            <person name="Park D."/>
            <person name="Weirc B.S."/>
            <person name="Destefano S.A."/>
        </authorList>
    </citation>
    <scope>NUCLEOTIDE SEQUENCE [LARGE SCALE GENOMIC DNA]</scope>
    <source>
        <strain evidence="1 2">ICMP2807</strain>
    </source>
</reference>
<protein>
    <submittedName>
        <fullName evidence="1">Uncharacterized protein</fullName>
    </submittedName>
</protein>
<sequence>MESSIGRSAGFGMLCPTWLRPIFLIHIDSVILCEGSTFLMSWLMDYTTIAGCCQQALDNPLPMKIQTYRTPVKIAGVSVVDAESKHNVKSSEWEDSRQNLEGLSRHALMAVDYLNVLLERRIAEHVRNLELERLDWRQRRKTGGLR</sequence>
<dbReference type="RefSeq" id="WP_046152121.1">
    <property type="nucleotide sequence ID" value="NZ_CADFGU010000004.1"/>
</dbReference>
<evidence type="ECO:0000313" key="2">
    <source>
        <dbReference type="Proteomes" id="UP000033618"/>
    </source>
</evidence>
<accession>A0A0F5K4D7</accession>
<dbReference type="AlphaFoldDB" id="A0A0F5K4D7"/>
<proteinExistence type="predicted"/>
<comment type="caution">
    <text evidence="1">The sequence shown here is derived from an EMBL/GenBank/DDBJ whole genome shotgun (WGS) entry which is preliminary data.</text>
</comment>